<protein>
    <submittedName>
        <fullName evidence="2">Nucleoside triphosphate pyrophosphohydrolase</fullName>
        <ecNumber evidence="2">3.6.1.9</ecNumber>
    </submittedName>
</protein>
<dbReference type="SUPFAM" id="SSF101386">
    <property type="entry name" value="all-alpha NTP pyrophosphatases"/>
    <property type="match status" value="2"/>
</dbReference>
<organism evidence="2 3">
    <name type="scientific">Candidatus Obscuribacter phosphatis</name>
    <dbReference type="NCBI Taxonomy" id="1906157"/>
    <lineage>
        <taxon>Bacteria</taxon>
        <taxon>Bacillati</taxon>
        <taxon>Candidatus Melainabacteria</taxon>
        <taxon>Candidatus Obscuribacterales</taxon>
        <taxon>Candidatus Obscuribacteraceae</taxon>
        <taxon>Candidatus Obscuribacter</taxon>
    </lineage>
</organism>
<dbReference type="CDD" id="cd11529">
    <property type="entry name" value="NTP-PPase_MazG_Cterm"/>
    <property type="match status" value="1"/>
</dbReference>
<dbReference type="GO" id="GO:0046076">
    <property type="term" value="P:dTTP catabolic process"/>
    <property type="evidence" value="ECO:0007669"/>
    <property type="project" value="TreeGrafter"/>
</dbReference>
<dbReference type="Proteomes" id="UP000664277">
    <property type="component" value="Unassembled WGS sequence"/>
</dbReference>
<evidence type="ECO:0000313" key="2">
    <source>
        <dbReference type="EMBL" id="MBN8661505.1"/>
    </source>
</evidence>
<proteinExistence type="predicted"/>
<dbReference type="PANTHER" id="PTHR30522:SF0">
    <property type="entry name" value="NUCLEOSIDE TRIPHOSPHATE PYROPHOSPHOHYDROLASE"/>
    <property type="match status" value="1"/>
</dbReference>
<dbReference type="FunFam" id="1.10.287.1080:FF:000001">
    <property type="entry name" value="Nucleoside triphosphate pyrophosphohydrolase"/>
    <property type="match status" value="1"/>
</dbReference>
<dbReference type="GO" id="GO:0046052">
    <property type="term" value="P:UTP catabolic process"/>
    <property type="evidence" value="ECO:0007669"/>
    <property type="project" value="TreeGrafter"/>
</dbReference>
<comment type="caution">
    <text evidence="2">The sequence shown here is derived from an EMBL/GenBank/DDBJ whole genome shotgun (WGS) entry which is preliminary data.</text>
</comment>
<dbReference type="EC" id="3.6.1.9" evidence="2"/>
<keyword evidence="2" id="KW-0378">Hydrolase</keyword>
<dbReference type="GO" id="GO:0046081">
    <property type="term" value="P:dUTP catabolic process"/>
    <property type="evidence" value="ECO:0007669"/>
    <property type="project" value="TreeGrafter"/>
</dbReference>
<dbReference type="GO" id="GO:0047429">
    <property type="term" value="F:nucleoside triphosphate diphosphatase activity"/>
    <property type="evidence" value="ECO:0007669"/>
    <property type="project" value="UniProtKB-EC"/>
</dbReference>
<dbReference type="GO" id="GO:0046047">
    <property type="term" value="P:TTP catabolic process"/>
    <property type="evidence" value="ECO:0007669"/>
    <property type="project" value="TreeGrafter"/>
</dbReference>
<gene>
    <name evidence="2" type="primary">mazG</name>
    <name evidence="2" type="ORF">J0M35_14160</name>
</gene>
<dbReference type="GO" id="GO:0006950">
    <property type="term" value="P:response to stress"/>
    <property type="evidence" value="ECO:0007669"/>
    <property type="project" value="UniProtKB-ARBA"/>
</dbReference>
<dbReference type="NCBIfam" id="TIGR00444">
    <property type="entry name" value="mazG"/>
    <property type="match status" value="1"/>
</dbReference>
<dbReference type="PANTHER" id="PTHR30522">
    <property type="entry name" value="NUCLEOSIDE TRIPHOSPHATE PYROPHOSPHOHYDROLASE"/>
    <property type="match status" value="1"/>
</dbReference>
<evidence type="ECO:0000313" key="3">
    <source>
        <dbReference type="Proteomes" id="UP000664277"/>
    </source>
</evidence>
<evidence type="ECO:0000259" key="1">
    <source>
        <dbReference type="Pfam" id="PF03819"/>
    </source>
</evidence>
<dbReference type="NCBIfam" id="NF007113">
    <property type="entry name" value="PRK09562.1"/>
    <property type="match status" value="1"/>
</dbReference>
<dbReference type="Gene3D" id="1.10.287.1080">
    <property type="entry name" value="MazG-like"/>
    <property type="match status" value="2"/>
</dbReference>
<dbReference type="InterPro" id="IPR004518">
    <property type="entry name" value="MazG-like_dom"/>
</dbReference>
<dbReference type="AlphaFoldDB" id="A0A8J7TN66"/>
<name>A0A8J7TN66_9BACT</name>
<dbReference type="EMBL" id="JAFLCK010000021">
    <property type="protein sequence ID" value="MBN8661505.1"/>
    <property type="molecule type" value="Genomic_DNA"/>
</dbReference>
<dbReference type="InterPro" id="IPR011551">
    <property type="entry name" value="NTP_PyrPHydrolase_MazG"/>
</dbReference>
<dbReference type="Pfam" id="PF03819">
    <property type="entry name" value="MazG"/>
    <property type="match status" value="1"/>
</dbReference>
<dbReference type="GO" id="GO:0006203">
    <property type="term" value="P:dGTP catabolic process"/>
    <property type="evidence" value="ECO:0007669"/>
    <property type="project" value="TreeGrafter"/>
</dbReference>
<dbReference type="CDD" id="cd11528">
    <property type="entry name" value="NTP-PPase_MazG_Nterm"/>
    <property type="match status" value="1"/>
</dbReference>
<dbReference type="GO" id="GO:0046061">
    <property type="term" value="P:dATP catabolic process"/>
    <property type="evidence" value="ECO:0007669"/>
    <property type="project" value="TreeGrafter"/>
</dbReference>
<accession>A0A8J7TN66</accession>
<dbReference type="InterPro" id="IPR048015">
    <property type="entry name" value="NTP-PPase_MazG-like_N"/>
</dbReference>
<feature type="domain" description="NTP pyrophosphohydrolase MazG-like" evidence="1">
    <location>
        <begin position="29"/>
        <end position="102"/>
    </location>
</feature>
<dbReference type="InterPro" id="IPR048011">
    <property type="entry name" value="NTP-PPase_MazG-like_C"/>
</dbReference>
<reference evidence="2" key="1">
    <citation type="submission" date="2021-02" db="EMBL/GenBank/DDBJ databases">
        <title>Genome-Resolved Metagenomics of a Microbial Community Performing Photosynthetic Biological Nutrient Removal.</title>
        <authorList>
            <person name="Mcdaniel E.A."/>
        </authorList>
    </citation>
    <scope>NUCLEOTIDE SEQUENCE</scope>
    <source>
        <strain evidence="2">UWPOB_OBS1</strain>
    </source>
</reference>
<sequence length="277" mass="31627">MIKTSNLDRFVETIARLRAPDGCPWDREQTHKTLARYLLEEAYEVLEAIQSEDADKLKEELGDLLLQIVLNAQVAKDDGKFDMEEVAGLINEKMIRRHPHVFADADAETPEAVVDQWQAIKAKEKAEREAGGKAESILESIPKAMPALLQALKISEAAVNQGFEWEREGDVWDKLDSEISELKEAISNPDLKEPQKTAQAQEEIALEFGDVLFCLVNVARWHALNPEECLLLTMQKFRKRFFEMEKAASKPLKDLNPTEWNDLWEEAKRKLSNKQSL</sequence>